<evidence type="ECO:0000313" key="2">
    <source>
        <dbReference type="EMBL" id="VTZ49262.1"/>
    </source>
</evidence>
<accession>A0A4U8Z4A1</accession>
<dbReference type="EMBL" id="CABFMQ020000057">
    <property type="protein sequence ID" value="VTZ49262.1"/>
    <property type="molecule type" value="Genomic_DNA"/>
</dbReference>
<name>A0A4U8Z4A1_METTU</name>
<dbReference type="OrthoDB" id="8454226at2"/>
<organism evidence="1 3">
    <name type="scientific">Methylocella tundrae</name>
    <dbReference type="NCBI Taxonomy" id="227605"/>
    <lineage>
        <taxon>Bacteria</taxon>
        <taxon>Pseudomonadati</taxon>
        <taxon>Pseudomonadota</taxon>
        <taxon>Alphaproteobacteria</taxon>
        <taxon>Hyphomicrobiales</taxon>
        <taxon>Beijerinckiaceae</taxon>
        <taxon>Methylocella</taxon>
    </lineage>
</organism>
<dbReference type="AlphaFoldDB" id="A0A4U8Z4A1"/>
<dbReference type="RefSeq" id="WP_134490928.1">
    <property type="nucleotide sequence ID" value="NZ_CABFMQ020000057.1"/>
</dbReference>
<dbReference type="EMBL" id="LR536450">
    <property type="protein sequence ID" value="VFU10249.1"/>
    <property type="molecule type" value="Genomic_DNA"/>
</dbReference>
<keyword evidence="4" id="KW-1185">Reference proteome</keyword>
<dbReference type="Proteomes" id="UP000294360">
    <property type="component" value="Chromosome"/>
</dbReference>
<dbReference type="KEGG" id="mtun:MTUNDRAET4_3362"/>
<evidence type="ECO:0000313" key="4">
    <source>
        <dbReference type="Proteomes" id="UP000485880"/>
    </source>
</evidence>
<evidence type="ECO:0000313" key="1">
    <source>
        <dbReference type="EMBL" id="VFU10249.1"/>
    </source>
</evidence>
<evidence type="ECO:0000313" key="3">
    <source>
        <dbReference type="Proteomes" id="UP000294360"/>
    </source>
</evidence>
<dbReference type="Proteomes" id="UP000485880">
    <property type="component" value="Unassembled WGS sequence"/>
</dbReference>
<proteinExistence type="predicted"/>
<sequence>MKLRVPAGCGAVSHLGRSLEIAEDNSIEVDDADWPALSAHGFRLWEEEDLRELASMNREELIVAAMNATLRALQTIGTEEIRTRLTASEASVLPFEQTSGVAGAGANVNASAESVSALSRQGLFAFLKGRGVSVSLPVTNEELRAMARQAMGLA</sequence>
<gene>
    <name evidence="2" type="ORF">MPC4_150044</name>
    <name evidence="1" type="ORF">MTUNDRAET4_3362</name>
</gene>
<protein>
    <submittedName>
        <fullName evidence="1">Uncharacterized protein</fullName>
    </submittedName>
</protein>
<reference evidence="2 4" key="2">
    <citation type="submission" date="2019-05" db="EMBL/GenBank/DDBJ databases">
        <authorList>
            <person name="Farhan Ul Haque M."/>
        </authorList>
    </citation>
    <scope>NUCLEOTIDE SEQUENCE [LARGE SCALE GENOMIC DNA]</scope>
    <source>
        <strain evidence="2">2</strain>
    </source>
</reference>
<reference evidence="1 3" key="1">
    <citation type="submission" date="2019-03" db="EMBL/GenBank/DDBJ databases">
        <authorList>
            <person name="Kox A.R. M."/>
        </authorList>
    </citation>
    <scope>NUCLEOTIDE SEQUENCE [LARGE SCALE GENOMIC DNA]</scope>
    <source>
        <strain evidence="1">MTUNDRAET4 annotated genome</strain>
    </source>
</reference>